<gene>
    <name evidence="2" type="ORF">VLK81_09000</name>
</gene>
<accession>A0AAW9MVR3</accession>
<feature type="domain" description="DUF3887" evidence="1">
    <location>
        <begin position="38"/>
        <end position="128"/>
    </location>
</feature>
<comment type="caution">
    <text evidence="2">The sequence shown here is derived from an EMBL/GenBank/DDBJ whole genome shotgun (WGS) entry which is preliminary data.</text>
</comment>
<evidence type="ECO:0000259" key="1">
    <source>
        <dbReference type="Pfam" id="PF13026"/>
    </source>
</evidence>
<protein>
    <submittedName>
        <fullName evidence="2">DUF3887 domain-containing protein</fullName>
    </submittedName>
</protein>
<proteinExistence type="predicted"/>
<dbReference type="EMBL" id="JAYKOT010000003">
    <property type="protein sequence ID" value="MEB3430120.1"/>
    <property type="molecule type" value="Genomic_DNA"/>
</dbReference>
<name>A0AAW9MVR3_9FIRM</name>
<dbReference type="RefSeq" id="WP_324620280.1">
    <property type="nucleotide sequence ID" value="NZ_JAYKOT010000003.1"/>
</dbReference>
<evidence type="ECO:0000313" key="3">
    <source>
        <dbReference type="Proteomes" id="UP001357733"/>
    </source>
</evidence>
<dbReference type="InterPro" id="IPR024981">
    <property type="entry name" value="DUF3887"/>
</dbReference>
<keyword evidence="3" id="KW-1185">Reference proteome</keyword>
<dbReference type="Proteomes" id="UP001357733">
    <property type="component" value="Unassembled WGS sequence"/>
</dbReference>
<dbReference type="Pfam" id="PF13026">
    <property type="entry name" value="DUF3887"/>
    <property type="match status" value="1"/>
</dbReference>
<sequence>MKKLIFIFALLILVTGCKKDPKPLSSEFDKDKLLEEGKKIITYIDDGDLDKIKESGSELFNEVVTDEDLNKAVNLSNEAGEFVEYGPVEVEGFVDFEEKDMGKVKITALYSEGIIDYLFLFTKDYKVDSIDLK</sequence>
<dbReference type="AlphaFoldDB" id="A0AAW9MVR3"/>
<dbReference type="Gene3D" id="3.10.450.590">
    <property type="match status" value="1"/>
</dbReference>
<organism evidence="2 3">
    <name type="scientific">Citroniella saccharovorans</name>
    <dbReference type="NCBI Taxonomy" id="2053367"/>
    <lineage>
        <taxon>Bacteria</taxon>
        <taxon>Bacillati</taxon>
        <taxon>Bacillota</taxon>
        <taxon>Tissierellia</taxon>
        <taxon>Tissierellales</taxon>
        <taxon>Peptoniphilaceae</taxon>
        <taxon>Citroniella</taxon>
    </lineage>
</organism>
<reference evidence="2 3" key="1">
    <citation type="submission" date="2024-01" db="EMBL/GenBank/DDBJ databases">
        <title>Complete genome sequence of Citroniella saccharovorans strain M6.X9, isolated from human fecal sample.</title>
        <authorList>
            <person name="Cheng G."/>
            <person name="Westerholm M."/>
            <person name="Schnurer A."/>
        </authorList>
    </citation>
    <scope>NUCLEOTIDE SEQUENCE [LARGE SCALE GENOMIC DNA]</scope>
    <source>
        <strain evidence="2 3">DSM 29873</strain>
    </source>
</reference>
<evidence type="ECO:0000313" key="2">
    <source>
        <dbReference type="EMBL" id="MEB3430120.1"/>
    </source>
</evidence>
<dbReference type="PROSITE" id="PS51257">
    <property type="entry name" value="PROKAR_LIPOPROTEIN"/>
    <property type="match status" value="1"/>
</dbReference>